<dbReference type="Gene3D" id="1.10.510.10">
    <property type="entry name" value="Transferase(Phosphotransferase) domain 1"/>
    <property type="match status" value="1"/>
</dbReference>
<dbReference type="EMBL" id="KN846976">
    <property type="protein sequence ID" value="KIW74703.1"/>
    <property type="molecule type" value="Genomic_DNA"/>
</dbReference>
<dbReference type="HOGENOM" id="CLU_505300_0_0_1"/>
<keyword evidence="3" id="KW-1185">Reference proteome</keyword>
<gene>
    <name evidence="2" type="ORF">Z517_11473</name>
</gene>
<evidence type="ECO:0000313" key="2">
    <source>
        <dbReference type="EMBL" id="KIW74703.1"/>
    </source>
</evidence>
<sequence>MKKLARTLSSRGSNPKSHPHPPPHPPSPSSGVNPHHQANRARARTSSLTSPIPPHTHLHFPQCPHTTPPTPRPARLPAVLRTEVVENVVATDTPDASGLGGTAADTDRSRSVVEVRQFLTTPTHCLDCTLALAAQHESWIRELCDGAVREARLRLVELRSGLAAAAAAAPAAAPAAADAHDDDDKKEQTKLQAEIQRYEQRIEEHLRTRDGDVKQVWDRVRKDWEGGVREVVRDDGTGEAEERCVFVVPWEAEGEVVDTAAVSVPVQEGIVTQKGSVKVAWIPMGGLHPPEPPFLGTTWTRILAGFSLIHWLDWVPFELESVDSEMIYVLPPPGTKFLVSRVFLSAHVFATDDGNFVIKRPKGFGYDACFDAFRELVDTERRIYEHLGAHTSDGSIKLERASDGDLTDFINDNPKPTRETCHEMMRHLADTPRHIDSRNVAVLDIKTDTMCSMHHGLPKICDFTQSILFSPTEMAQDVRPEVEEEQALHIGLFGIGCVLCSISTWEVFNYDLDEDCWPSPTNDLKPTGDVFLGRVIEKC</sequence>
<organism evidence="2 3">
    <name type="scientific">Fonsecaea pedrosoi CBS 271.37</name>
    <dbReference type="NCBI Taxonomy" id="1442368"/>
    <lineage>
        <taxon>Eukaryota</taxon>
        <taxon>Fungi</taxon>
        <taxon>Dikarya</taxon>
        <taxon>Ascomycota</taxon>
        <taxon>Pezizomycotina</taxon>
        <taxon>Eurotiomycetes</taxon>
        <taxon>Chaetothyriomycetidae</taxon>
        <taxon>Chaetothyriales</taxon>
        <taxon>Herpotrichiellaceae</taxon>
        <taxon>Fonsecaea</taxon>
    </lineage>
</organism>
<name>A0A0D2G1L9_9EURO</name>
<protein>
    <recommendedName>
        <fullName evidence="4">Protein kinase domain-containing protein</fullName>
    </recommendedName>
</protein>
<dbReference type="VEuPathDB" id="FungiDB:Z517_11473"/>
<reference evidence="2 3" key="1">
    <citation type="submission" date="2015-01" db="EMBL/GenBank/DDBJ databases">
        <title>The Genome Sequence of Fonsecaea pedrosoi CBS 271.37.</title>
        <authorList>
            <consortium name="The Broad Institute Genomics Platform"/>
            <person name="Cuomo C."/>
            <person name="de Hoog S."/>
            <person name="Gorbushina A."/>
            <person name="Stielow B."/>
            <person name="Teixiera M."/>
            <person name="Abouelleil A."/>
            <person name="Chapman S.B."/>
            <person name="Priest M."/>
            <person name="Young S.K."/>
            <person name="Wortman J."/>
            <person name="Nusbaum C."/>
            <person name="Birren B."/>
        </authorList>
    </citation>
    <scope>NUCLEOTIDE SEQUENCE [LARGE SCALE GENOMIC DNA]</scope>
    <source>
        <strain evidence="2 3">CBS 271.37</strain>
    </source>
</reference>
<dbReference type="InterPro" id="IPR011009">
    <property type="entry name" value="Kinase-like_dom_sf"/>
</dbReference>
<dbReference type="Proteomes" id="UP000053029">
    <property type="component" value="Unassembled WGS sequence"/>
</dbReference>
<dbReference type="OrthoDB" id="4118494at2759"/>
<feature type="region of interest" description="Disordered" evidence="1">
    <location>
        <begin position="1"/>
        <end position="73"/>
    </location>
</feature>
<dbReference type="RefSeq" id="XP_013278511.1">
    <property type="nucleotide sequence ID" value="XM_013423057.1"/>
</dbReference>
<dbReference type="SUPFAM" id="SSF56112">
    <property type="entry name" value="Protein kinase-like (PK-like)"/>
    <property type="match status" value="1"/>
</dbReference>
<dbReference type="GeneID" id="25310963"/>
<proteinExistence type="predicted"/>
<evidence type="ECO:0008006" key="4">
    <source>
        <dbReference type="Google" id="ProtNLM"/>
    </source>
</evidence>
<evidence type="ECO:0000256" key="1">
    <source>
        <dbReference type="SAM" id="MobiDB-lite"/>
    </source>
</evidence>
<evidence type="ECO:0000313" key="3">
    <source>
        <dbReference type="Proteomes" id="UP000053029"/>
    </source>
</evidence>
<dbReference type="AlphaFoldDB" id="A0A0D2G1L9"/>
<accession>A0A0D2G1L9</accession>